<feature type="region of interest" description="Disordered" evidence="1">
    <location>
        <begin position="1"/>
        <end position="59"/>
    </location>
</feature>
<comment type="caution">
    <text evidence="2">The sequence shown here is derived from an EMBL/GenBank/DDBJ whole genome shotgun (WGS) entry which is preliminary data.</text>
</comment>
<dbReference type="Proteomes" id="UP000050525">
    <property type="component" value="Unassembled WGS sequence"/>
</dbReference>
<protein>
    <submittedName>
        <fullName evidence="2">Uncharacterized protein</fullName>
    </submittedName>
</protein>
<proteinExistence type="predicted"/>
<dbReference type="EMBL" id="AKHW03006672">
    <property type="protein sequence ID" value="KYO19194.1"/>
    <property type="molecule type" value="Genomic_DNA"/>
</dbReference>
<evidence type="ECO:0000313" key="2">
    <source>
        <dbReference type="EMBL" id="KYO19194.1"/>
    </source>
</evidence>
<gene>
    <name evidence="2" type="ORF">Y1Q_0001107</name>
</gene>
<organism evidence="2 3">
    <name type="scientific">Alligator mississippiensis</name>
    <name type="common">American alligator</name>
    <dbReference type="NCBI Taxonomy" id="8496"/>
    <lineage>
        <taxon>Eukaryota</taxon>
        <taxon>Metazoa</taxon>
        <taxon>Chordata</taxon>
        <taxon>Craniata</taxon>
        <taxon>Vertebrata</taxon>
        <taxon>Euteleostomi</taxon>
        <taxon>Archelosauria</taxon>
        <taxon>Archosauria</taxon>
        <taxon>Crocodylia</taxon>
        <taxon>Alligatoridae</taxon>
        <taxon>Alligatorinae</taxon>
        <taxon>Alligator</taxon>
    </lineage>
</organism>
<evidence type="ECO:0000313" key="3">
    <source>
        <dbReference type="Proteomes" id="UP000050525"/>
    </source>
</evidence>
<keyword evidence="3" id="KW-1185">Reference proteome</keyword>
<feature type="compositionally biased region" description="Basic and acidic residues" evidence="1">
    <location>
        <begin position="1"/>
        <end position="30"/>
    </location>
</feature>
<feature type="compositionally biased region" description="Low complexity" evidence="1">
    <location>
        <begin position="43"/>
        <end position="53"/>
    </location>
</feature>
<dbReference type="AlphaFoldDB" id="A0A151M3V2"/>
<accession>A0A151M3V2</accession>
<evidence type="ECO:0000256" key="1">
    <source>
        <dbReference type="SAM" id="MobiDB-lite"/>
    </source>
</evidence>
<sequence>MNGNIGEKRYKRWADRGRKRRRQEEWRDQIAAEAAVKPTGKRSTSSSSTACSAKDPRMRWIEERSPHPESIYFRHLFYFASDEKRLTRSSACCRVNIKG</sequence>
<reference evidence="2 3" key="1">
    <citation type="journal article" date="2012" name="Genome Biol.">
        <title>Sequencing three crocodilian genomes to illuminate the evolution of archosaurs and amniotes.</title>
        <authorList>
            <person name="St John J.A."/>
            <person name="Braun E.L."/>
            <person name="Isberg S.R."/>
            <person name="Miles L.G."/>
            <person name="Chong A.Y."/>
            <person name="Gongora J."/>
            <person name="Dalzell P."/>
            <person name="Moran C."/>
            <person name="Bed'hom B."/>
            <person name="Abzhanov A."/>
            <person name="Burgess S.C."/>
            <person name="Cooksey A.M."/>
            <person name="Castoe T.A."/>
            <person name="Crawford N.G."/>
            <person name="Densmore L.D."/>
            <person name="Drew J.C."/>
            <person name="Edwards S.V."/>
            <person name="Faircloth B.C."/>
            <person name="Fujita M.K."/>
            <person name="Greenwold M.J."/>
            <person name="Hoffmann F.G."/>
            <person name="Howard J.M."/>
            <person name="Iguchi T."/>
            <person name="Janes D.E."/>
            <person name="Khan S.Y."/>
            <person name="Kohno S."/>
            <person name="de Koning A.J."/>
            <person name="Lance S.L."/>
            <person name="McCarthy F.M."/>
            <person name="McCormack J.E."/>
            <person name="Merchant M.E."/>
            <person name="Peterson D.G."/>
            <person name="Pollock D.D."/>
            <person name="Pourmand N."/>
            <person name="Raney B.J."/>
            <person name="Roessler K.A."/>
            <person name="Sanford J.R."/>
            <person name="Sawyer R.H."/>
            <person name="Schmidt C.J."/>
            <person name="Triplett E.W."/>
            <person name="Tuberville T.D."/>
            <person name="Venegas-Anaya M."/>
            <person name="Howard J.T."/>
            <person name="Jarvis E.D."/>
            <person name="Guillette L.J.Jr."/>
            <person name="Glenn T.C."/>
            <person name="Green R.E."/>
            <person name="Ray D.A."/>
        </authorList>
    </citation>
    <scope>NUCLEOTIDE SEQUENCE [LARGE SCALE GENOMIC DNA]</scope>
    <source>
        <strain evidence="2">KSC_2009_1</strain>
    </source>
</reference>
<name>A0A151M3V2_ALLMI</name>